<keyword evidence="3 6" id="KW-0863">Zinc-finger</keyword>
<keyword evidence="7" id="KW-0175">Coiled coil</keyword>
<feature type="compositionally biased region" description="Polar residues" evidence="8">
    <location>
        <begin position="313"/>
        <end position="323"/>
    </location>
</feature>
<feature type="region of interest" description="Disordered" evidence="8">
    <location>
        <begin position="1"/>
        <end position="171"/>
    </location>
</feature>
<name>A0A0F7SLL1_PHARH</name>
<dbReference type="SUPFAM" id="SSF57716">
    <property type="entry name" value="Glucocorticoid receptor-like (DNA-binding domain)"/>
    <property type="match status" value="1"/>
</dbReference>
<dbReference type="EMBL" id="LN483249">
    <property type="protein sequence ID" value="CDZ97882.1"/>
    <property type="molecule type" value="Genomic_DNA"/>
</dbReference>
<dbReference type="InterPro" id="IPR013088">
    <property type="entry name" value="Znf_NHR/GATA"/>
</dbReference>
<keyword evidence="2" id="KW-0479">Metal-binding</keyword>
<evidence type="ECO:0000256" key="3">
    <source>
        <dbReference type="ARBA" id="ARBA00022771"/>
    </source>
</evidence>
<feature type="compositionally biased region" description="Basic residues" evidence="8">
    <location>
        <begin position="541"/>
        <end position="553"/>
    </location>
</feature>
<feature type="compositionally biased region" description="Low complexity" evidence="8">
    <location>
        <begin position="567"/>
        <end position="588"/>
    </location>
</feature>
<dbReference type="SMART" id="SM00401">
    <property type="entry name" value="ZnF_GATA"/>
    <property type="match status" value="1"/>
</dbReference>
<feature type="region of interest" description="Disordered" evidence="8">
    <location>
        <begin position="311"/>
        <end position="599"/>
    </location>
</feature>
<feature type="region of interest" description="Disordered" evidence="8">
    <location>
        <begin position="648"/>
        <end position="720"/>
    </location>
</feature>
<dbReference type="Pfam" id="PF00320">
    <property type="entry name" value="GATA"/>
    <property type="match status" value="1"/>
</dbReference>
<feature type="compositionally biased region" description="Pro residues" evidence="8">
    <location>
        <begin position="81"/>
        <end position="91"/>
    </location>
</feature>
<evidence type="ECO:0000256" key="1">
    <source>
        <dbReference type="ARBA" id="ARBA00004123"/>
    </source>
</evidence>
<dbReference type="InterPro" id="IPR039355">
    <property type="entry name" value="Transcription_factor_GATA"/>
</dbReference>
<evidence type="ECO:0000256" key="8">
    <source>
        <dbReference type="SAM" id="MobiDB-lite"/>
    </source>
</evidence>
<dbReference type="GO" id="GO:0000978">
    <property type="term" value="F:RNA polymerase II cis-regulatory region sequence-specific DNA binding"/>
    <property type="evidence" value="ECO:0007669"/>
    <property type="project" value="TreeGrafter"/>
</dbReference>
<dbReference type="Gene3D" id="3.30.50.10">
    <property type="entry name" value="Erythroid Transcription Factor GATA-1, subunit A"/>
    <property type="match status" value="1"/>
</dbReference>
<dbReference type="GO" id="GO:0045944">
    <property type="term" value="P:positive regulation of transcription by RNA polymerase II"/>
    <property type="evidence" value="ECO:0007669"/>
    <property type="project" value="TreeGrafter"/>
</dbReference>
<dbReference type="GO" id="GO:0008270">
    <property type="term" value="F:zinc ion binding"/>
    <property type="evidence" value="ECO:0007669"/>
    <property type="project" value="UniProtKB-KW"/>
</dbReference>
<evidence type="ECO:0000256" key="5">
    <source>
        <dbReference type="ARBA" id="ARBA00023242"/>
    </source>
</evidence>
<proteinExistence type="predicted"/>
<feature type="compositionally biased region" description="Pro residues" evidence="8">
    <location>
        <begin position="407"/>
        <end position="420"/>
    </location>
</feature>
<feature type="compositionally biased region" description="Low complexity" evidence="8">
    <location>
        <begin position="374"/>
        <end position="386"/>
    </location>
</feature>
<reference evidence="10" key="1">
    <citation type="submission" date="2014-08" db="EMBL/GenBank/DDBJ databases">
        <authorList>
            <person name="Sharma Rahul"/>
            <person name="Thines Marco"/>
        </authorList>
    </citation>
    <scope>NUCLEOTIDE SEQUENCE</scope>
</reference>
<evidence type="ECO:0000256" key="6">
    <source>
        <dbReference type="PROSITE-ProRule" id="PRU00094"/>
    </source>
</evidence>
<feature type="compositionally biased region" description="Low complexity" evidence="8">
    <location>
        <begin position="105"/>
        <end position="117"/>
    </location>
</feature>
<dbReference type="InterPro" id="IPR000679">
    <property type="entry name" value="Znf_GATA"/>
</dbReference>
<accession>A0A0F7SLL1</accession>
<dbReference type="PANTHER" id="PTHR10071">
    <property type="entry name" value="TRANSCRIPTION FACTOR GATA FAMILY MEMBER"/>
    <property type="match status" value="1"/>
</dbReference>
<feature type="domain" description="GATA-type" evidence="9">
    <location>
        <begin position="222"/>
        <end position="275"/>
    </location>
</feature>
<feature type="compositionally biased region" description="Low complexity" evidence="8">
    <location>
        <begin position="336"/>
        <end position="345"/>
    </location>
</feature>
<evidence type="ECO:0000259" key="9">
    <source>
        <dbReference type="PROSITE" id="PS50114"/>
    </source>
</evidence>
<dbReference type="CDD" id="cd00202">
    <property type="entry name" value="ZnF_GATA"/>
    <property type="match status" value="1"/>
</dbReference>
<feature type="compositionally biased region" description="Basic and acidic residues" evidence="8">
    <location>
        <begin position="60"/>
        <end position="70"/>
    </location>
</feature>
<dbReference type="PROSITE" id="PS00344">
    <property type="entry name" value="GATA_ZN_FINGER_1"/>
    <property type="match status" value="1"/>
</dbReference>
<comment type="subcellular location">
    <subcellularLocation>
        <location evidence="1">Nucleus</location>
    </subcellularLocation>
</comment>
<sequence>MSSSQSSATRYHIPEASPYASSSFDELDHRLNPQSSLAVHHPSMVDHSPPRSAHTVFPRPLDRSNHRDHPSATGTINGTPPLRPPPPPPPAAATDDDSKHIASVTTTPTNSPPTNTSLGPYPHGPIESKSPVNANVNPNSNSNLNPVRSPKPVVSPRPAQSRPSAGTCPGDGHCNGTGGKAGCTGCPSLNNNPAGGEPDGGACRSTSPLVSAINQAAGQAVNIPGITCINCGTSTTPLWRRDAEGNTTCNACGLYFKLHNQARPVTMKKTVIKRRKRVPAAAAVVGIPIGRDDTIHKDDDSQQQDAAEALISVSRSQSSQHYQPQSGPTPPPPSSAHPSIQHASSFTSATPSSNGRGTTSNARGRKRKSQAMLDPDSTQPAAAASAVDDDDYDMLSDTEDSIHSAAHPPPNTRPTPPPSLPSRDRDSQTGGRQRRLSGGNTLELPPLIGGGDRGSLAGREPSPFGGPGGHEGGPQSRANMNSSGMSARLPPPSTLLRSPRRHQNGPLPSLSGGGGGGGAGAGGTGGTGASRSSTPPMLDLHHRHHQQQQHRHSPPPILPSPSEGYRSFNSSHYSNNNSNPNAPGSSSSIGYDRGPADLSRHHVHSDLTRQDLESFRDELRQGLDSLENLLGRTSRTLRAVELELERSVKSGGGGGASIGKDLAGGQDDSYEGPGTNRSKDLGNGAMLIQIQRKRGQTFGPAGTGGPIWGISPVSEALEGA</sequence>
<protein>
    <submittedName>
        <fullName evidence="10">Siderophore biosynthesis regulatory protein urbs1</fullName>
    </submittedName>
</protein>
<evidence type="ECO:0000313" key="10">
    <source>
        <dbReference type="EMBL" id="CDZ97882.1"/>
    </source>
</evidence>
<feature type="compositionally biased region" description="Low complexity" evidence="8">
    <location>
        <begin position="130"/>
        <end position="158"/>
    </location>
</feature>
<organism evidence="10">
    <name type="scientific">Phaffia rhodozyma</name>
    <name type="common">Yeast</name>
    <name type="synonym">Xanthophyllomyces dendrorhous</name>
    <dbReference type="NCBI Taxonomy" id="264483"/>
    <lineage>
        <taxon>Eukaryota</taxon>
        <taxon>Fungi</taxon>
        <taxon>Dikarya</taxon>
        <taxon>Basidiomycota</taxon>
        <taxon>Agaricomycotina</taxon>
        <taxon>Tremellomycetes</taxon>
        <taxon>Cystofilobasidiales</taxon>
        <taxon>Mrakiaceae</taxon>
        <taxon>Phaffia</taxon>
    </lineage>
</organism>
<keyword evidence="5" id="KW-0539">Nucleus</keyword>
<feature type="compositionally biased region" description="Polar residues" evidence="8">
    <location>
        <begin position="476"/>
        <end position="485"/>
    </location>
</feature>
<feature type="compositionally biased region" description="Gly residues" evidence="8">
    <location>
        <begin position="511"/>
        <end position="528"/>
    </location>
</feature>
<keyword evidence="4" id="KW-0862">Zinc</keyword>
<dbReference type="PRINTS" id="PR00619">
    <property type="entry name" value="GATAZNFINGER"/>
</dbReference>
<dbReference type="FunFam" id="3.30.50.10:FF:000007">
    <property type="entry name" value="Nitrogen regulatory AreA, N-terminal"/>
    <property type="match status" value="1"/>
</dbReference>
<feature type="compositionally biased region" description="Polar residues" evidence="8">
    <location>
        <begin position="346"/>
        <end position="362"/>
    </location>
</feature>
<evidence type="ECO:0000256" key="4">
    <source>
        <dbReference type="ARBA" id="ARBA00022833"/>
    </source>
</evidence>
<dbReference type="AlphaFoldDB" id="A0A0F7SLL1"/>
<feature type="coiled-coil region" evidence="7">
    <location>
        <begin position="609"/>
        <end position="643"/>
    </location>
</feature>
<dbReference type="GO" id="GO:0000981">
    <property type="term" value="F:DNA-binding transcription factor activity, RNA polymerase II-specific"/>
    <property type="evidence" value="ECO:0007669"/>
    <property type="project" value="TreeGrafter"/>
</dbReference>
<feature type="compositionally biased region" description="Acidic residues" evidence="8">
    <location>
        <begin position="387"/>
        <end position="399"/>
    </location>
</feature>
<evidence type="ECO:0000256" key="2">
    <source>
        <dbReference type="ARBA" id="ARBA00022723"/>
    </source>
</evidence>
<evidence type="ECO:0000256" key="7">
    <source>
        <dbReference type="SAM" id="Coils"/>
    </source>
</evidence>
<dbReference type="PANTHER" id="PTHR10071:SF281">
    <property type="entry name" value="BOX A-BINDING FACTOR-RELATED"/>
    <property type="match status" value="1"/>
</dbReference>
<dbReference type="GO" id="GO:0005634">
    <property type="term" value="C:nucleus"/>
    <property type="evidence" value="ECO:0007669"/>
    <property type="project" value="UniProtKB-SubCell"/>
</dbReference>
<dbReference type="PROSITE" id="PS50114">
    <property type="entry name" value="GATA_ZN_FINGER_2"/>
    <property type="match status" value="1"/>
</dbReference>
<dbReference type="GO" id="GO:0000122">
    <property type="term" value="P:negative regulation of transcription by RNA polymerase II"/>
    <property type="evidence" value="ECO:0007669"/>
    <property type="project" value="TreeGrafter"/>
</dbReference>